<dbReference type="Pfam" id="PF03403">
    <property type="entry name" value="PAF-AH_p_II"/>
    <property type="match status" value="1"/>
</dbReference>
<dbReference type="EMBL" id="KN847342">
    <property type="protein sequence ID" value="KIW38179.1"/>
    <property type="molecule type" value="Genomic_DNA"/>
</dbReference>
<dbReference type="InterPro" id="IPR029058">
    <property type="entry name" value="AB_hydrolase_fold"/>
</dbReference>
<keyword evidence="5" id="KW-0732">Signal</keyword>
<dbReference type="OrthoDB" id="4121132at2759"/>
<sequence length="457" mass="48669">MVSITCRLVVAISLWSPFIGAQVVIPAPNGTYTVALSILELKNPDSIQPYAPEVEVPALMLSVFYPTHDEETVKRPYMDTDTAIFEDLSQAQQSGLDSKPGTFQKLSMQLAANGSKVAQPEGDGGWPILVFGCALGTSRLFYSALLSQVASTGYVVVAYDTPYDTDIVVYPNGENITASETVTAALDTTNATAVEHFLIADVNVRAQDASFIVTSFNNNSFAASVIPGCSSCLNTTHVGYFGHSIGGSAGATLLLNDTRIAGAVNMDGAVTGHVVSQGLDRPFMLMAVSGQTRDGKLANVTNWAAFWSNLRGPSFDLIVNDAAHYTYSDLPLVLDLLGIFPTNETVLDSLELTSMNGTRAHHIVTTYIVTFFDWLLKNGSDYMLKNTNLDFPEVSLDLGDTEAFSNGTVIGVVNGTVISKPGSGSSGDENAATPTSTRSQSAWVVVFLIVLSLIISE</sequence>
<dbReference type="STRING" id="215243.A0A0D2DQW8"/>
<dbReference type="GO" id="GO:0016042">
    <property type="term" value="P:lipid catabolic process"/>
    <property type="evidence" value="ECO:0007669"/>
    <property type="project" value="UniProtKB-KW"/>
</dbReference>
<dbReference type="Gene3D" id="3.40.50.1820">
    <property type="entry name" value="alpha/beta hydrolase"/>
    <property type="match status" value="1"/>
</dbReference>
<protein>
    <recommendedName>
        <fullName evidence="1">1-alkyl-2-acetylglycerophosphocholine esterase</fullName>
        <ecNumber evidence="1">3.1.1.47</ecNumber>
    </recommendedName>
</protein>
<proteinExistence type="predicted"/>
<evidence type="ECO:0000256" key="5">
    <source>
        <dbReference type="SAM" id="SignalP"/>
    </source>
</evidence>
<gene>
    <name evidence="6" type="ORF">PV06_10128</name>
</gene>
<keyword evidence="2" id="KW-0378">Hydrolase</keyword>
<evidence type="ECO:0000256" key="1">
    <source>
        <dbReference type="ARBA" id="ARBA00013201"/>
    </source>
</evidence>
<evidence type="ECO:0000313" key="6">
    <source>
        <dbReference type="EMBL" id="KIW38179.1"/>
    </source>
</evidence>
<accession>A0A0D2DQW8</accession>
<dbReference type="SUPFAM" id="SSF53474">
    <property type="entry name" value="alpha/beta-Hydrolases"/>
    <property type="match status" value="1"/>
</dbReference>
<feature type="signal peptide" evidence="5">
    <location>
        <begin position="1"/>
        <end position="21"/>
    </location>
</feature>
<dbReference type="AlphaFoldDB" id="A0A0D2DQW8"/>
<evidence type="ECO:0000313" key="7">
    <source>
        <dbReference type="Proteomes" id="UP000053342"/>
    </source>
</evidence>
<dbReference type="GeneID" id="27362202"/>
<keyword evidence="3" id="KW-0442">Lipid degradation</keyword>
<dbReference type="PANTHER" id="PTHR10272">
    <property type="entry name" value="PLATELET-ACTIVATING FACTOR ACETYLHYDROLASE"/>
    <property type="match status" value="1"/>
</dbReference>
<evidence type="ECO:0000256" key="3">
    <source>
        <dbReference type="ARBA" id="ARBA00022963"/>
    </source>
</evidence>
<dbReference type="Proteomes" id="UP000053342">
    <property type="component" value="Unassembled WGS sequence"/>
</dbReference>
<dbReference type="PANTHER" id="PTHR10272:SF14">
    <property type="entry name" value="PAF ACETYLHYDROLASE FAMILY PROTEIN"/>
    <property type="match status" value="1"/>
</dbReference>
<evidence type="ECO:0000256" key="4">
    <source>
        <dbReference type="ARBA" id="ARBA00023098"/>
    </source>
</evidence>
<dbReference type="HOGENOM" id="CLU_026278_0_0_1"/>
<keyword evidence="4" id="KW-0443">Lipid metabolism</keyword>
<dbReference type="VEuPathDB" id="FungiDB:PV06_10128"/>
<organism evidence="6 7">
    <name type="scientific">Exophiala oligosperma</name>
    <dbReference type="NCBI Taxonomy" id="215243"/>
    <lineage>
        <taxon>Eukaryota</taxon>
        <taxon>Fungi</taxon>
        <taxon>Dikarya</taxon>
        <taxon>Ascomycota</taxon>
        <taxon>Pezizomycotina</taxon>
        <taxon>Eurotiomycetes</taxon>
        <taxon>Chaetothyriomycetidae</taxon>
        <taxon>Chaetothyriales</taxon>
        <taxon>Herpotrichiellaceae</taxon>
        <taxon>Exophiala</taxon>
    </lineage>
</organism>
<reference evidence="6 7" key="1">
    <citation type="submission" date="2015-01" db="EMBL/GenBank/DDBJ databases">
        <title>The Genome Sequence of Exophiala oligosperma CBS72588.</title>
        <authorList>
            <consortium name="The Broad Institute Genomics Platform"/>
            <person name="Cuomo C."/>
            <person name="de Hoog S."/>
            <person name="Gorbushina A."/>
            <person name="Stielow B."/>
            <person name="Teixiera M."/>
            <person name="Abouelleil A."/>
            <person name="Chapman S.B."/>
            <person name="Priest M."/>
            <person name="Young S.K."/>
            <person name="Wortman J."/>
            <person name="Nusbaum C."/>
            <person name="Birren B."/>
        </authorList>
    </citation>
    <scope>NUCLEOTIDE SEQUENCE [LARGE SCALE GENOMIC DNA]</scope>
    <source>
        <strain evidence="6 7">CBS 72588</strain>
    </source>
</reference>
<keyword evidence="7" id="KW-1185">Reference proteome</keyword>
<dbReference type="RefSeq" id="XP_016258395.1">
    <property type="nucleotide sequence ID" value="XM_016411641.1"/>
</dbReference>
<evidence type="ECO:0000256" key="2">
    <source>
        <dbReference type="ARBA" id="ARBA00022801"/>
    </source>
</evidence>
<feature type="chain" id="PRO_5002256051" description="1-alkyl-2-acetylglycerophosphocholine esterase" evidence="5">
    <location>
        <begin position="22"/>
        <end position="457"/>
    </location>
</feature>
<dbReference type="GO" id="GO:0003847">
    <property type="term" value="F:1-alkyl-2-acetylglycerophosphocholine esterase activity"/>
    <property type="evidence" value="ECO:0007669"/>
    <property type="project" value="UniProtKB-EC"/>
</dbReference>
<dbReference type="EC" id="3.1.1.47" evidence="1"/>
<name>A0A0D2DQW8_9EURO</name>